<protein>
    <recommendedName>
        <fullName evidence="2">CUB domain-containing protein</fullName>
    </recommendedName>
</protein>
<dbReference type="Pfam" id="PF00431">
    <property type="entry name" value="CUB"/>
    <property type="match status" value="1"/>
</dbReference>
<keyword evidence="1" id="KW-1015">Disulfide bond</keyword>
<proteinExistence type="predicted"/>
<keyword evidence="4" id="KW-1185">Reference proteome</keyword>
<organism evidence="3 4">
    <name type="scientific">Leptidea sinapis</name>
    <dbReference type="NCBI Taxonomy" id="189913"/>
    <lineage>
        <taxon>Eukaryota</taxon>
        <taxon>Metazoa</taxon>
        <taxon>Ecdysozoa</taxon>
        <taxon>Arthropoda</taxon>
        <taxon>Hexapoda</taxon>
        <taxon>Insecta</taxon>
        <taxon>Pterygota</taxon>
        <taxon>Neoptera</taxon>
        <taxon>Endopterygota</taxon>
        <taxon>Lepidoptera</taxon>
        <taxon>Glossata</taxon>
        <taxon>Ditrysia</taxon>
        <taxon>Papilionoidea</taxon>
        <taxon>Pieridae</taxon>
        <taxon>Dismorphiinae</taxon>
        <taxon>Leptidea</taxon>
    </lineage>
</organism>
<dbReference type="AlphaFoldDB" id="A0A5E4PTI3"/>
<gene>
    <name evidence="3" type="ORF">LSINAPIS_LOCUS1679</name>
</gene>
<sequence>MDELKTLSTPHLEGPVSCSCIRFTSSHGKTRGTFSSPDYPHPYPHSRCLLYTFLAQPHQIVEITFTEFDIYKEHLE</sequence>
<accession>A0A5E4PTI3</accession>
<reference evidence="3 4" key="1">
    <citation type="submission" date="2017-07" db="EMBL/GenBank/DDBJ databases">
        <authorList>
            <person name="Talla V."/>
            <person name="Backstrom N."/>
        </authorList>
    </citation>
    <scope>NUCLEOTIDE SEQUENCE [LARGE SCALE GENOMIC DNA]</scope>
</reference>
<evidence type="ECO:0000313" key="4">
    <source>
        <dbReference type="Proteomes" id="UP000324832"/>
    </source>
</evidence>
<dbReference type="Proteomes" id="UP000324832">
    <property type="component" value="Unassembled WGS sequence"/>
</dbReference>
<dbReference type="Gene3D" id="2.60.120.290">
    <property type="entry name" value="Spermadhesin, CUB domain"/>
    <property type="match status" value="1"/>
</dbReference>
<dbReference type="SUPFAM" id="SSF49854">
    <property type="entry name" value="Spermadhesin, CUB domain"/>
    <property type="match status" value="1"/>
</dbReference>
<dbReference type="EMBL" id="FZQP02000271">
    <property type="protein sequence ID" value="VVC88261.1"/>
    <property type="molecule type" value="Genomic_DNA"/>
</dbReference>
<dbReference type="InterPro" id="IPR035914">
    <property type="entry name" value="Sperma_CUB_dom_sf"/>
</dbReference>
<evidence type="ECO:0000256" key="1">
    <source>
        <dbReference type="ARBA" id="ARBA00023157"/>
    </source>
</evidence>
<evidence type="ECO:0000313" key="3">
    <source>
        <dbReference type="EMBL" id="VVC88261.1"/>
    </source>
</evidence>
<name>A0A5E4PTI3_9NEOP</name>
<dbReference type="InterPro" id="IPR000859">
    <property type="entry name" value="CUB_dom"/>
</dbReference>
<evidence type="ECO:0000259" key="2">
    <source>
        <dbReference type="Pfam" id="PF00431"/>
    </source>
</evidence>
<feature type="domain" description="CUB" evidence="2">
    <location>
        <begin position="29"/>
        <end position="73"/>
    </location>
</feature>